<organism evidence="2 3">
    <name type="scientific">Nocardia macrotermitis</name>
    <dbReference type="NCBI Taxonomy" id="2585198"/>
    <lineage>
        <taxon>Bacteria</taxon>
        <taxon>Bacillati</taxon>
        <taxon>Actinomycetota</taxon>
        <taxon>Actinomycetes</taxon>
        <taxon>Mycobacteriales</taxon>
        <taxon>Nocardiaceae</taxon>
        <taxon>Nocardia</taxon>
    </lineage>
</organism>
<dbReference type="Pfam" id="PF12680">
    <property type="entry name" value="SnoaL_2"/>
    <property type="match status" value="1"/>
</dbReference>
<feature type="domain" description="SnoaL-like" evidence="1">
    <location>
        <begin position="20"/>
        <end position="119"/>
    </location>
</feature>
<dbReference type="RefSeq" id="WP_194290042.1">
    <property type="nucleotide sequence ID" value="NZ_WEGK01000015.1"/>
</dbReference>
<dbReference type="Proteomes" id="UP000438448">
    <property type="component" value="Unassembled WGS sequence"/>
</dbReference>
<gene>
    <name evidence="2" type="ORF">NRB20_58410</name>
</gene>
<keyword evidence="3" id="KW-1185">Reference proteome</keyword>
<reference evidence="2 3" key="1">
    <citation type="submission" date="2019-10" db="EMBL/GenBank/DDBJ databases">
        <title>Nocardia macrotermitis sp. nov. and Nocardia aurantia sp. nov., isolated from the gut of fungus growing-termite Macrotermes natalensis.</title>
        <authorList>
            <person name="Benndorf R."/>
            <person name="Schwitalla J."/>
            <person name="Martin K."/>
            <person name="De Beer W."/>
            <person name="Kaster A.-K."/>
            <person name="Vollmers J."/>
            <person name="Poulsen M."/>
            <person name="Beemelmanns C."/>
        </authorList>
    </citation>
    <scope>NUCLEOTIDE SEQUENCE [LARGE SCALE GENOMIC DNA]</scope>
    <source>
        <strain evidence="2 3">RB20</strain>
    </source>
</reference>
<accession>A0A7K0DAS9</accession>
<dbReference type="InterPro" id="IPR037401">
    <property type="entry name" value="SnoaL-like"/>
</dbReference>
<sequence>MPPASISDVLTRRRQLTLGGDADGLADLYAPDAVIEAPFAGPSDSPMRLVGREAIREYARRITASPIRLDSYEVAEIYQTRDPEVVIVEMRGKATVTTTGRAFETTSIQILRIRDGHIVLFRDYANPKVLDDVLEGAQQ</sequence>
<dbReference type="EMBL" id="WEGK01000015">
    <property type="protein sequence ID" value="MQY22719.1"/>
    <property type="molecule type" value="Genomic_DNA"/>
</dbReference>
<dbReference type="Gene3D" id="3.10.450.50">
    <property type="match status" value="1"/>
</dbReference>
<evidence type="ECO:0000313" key="2">
    <source>
        <dbReference type="EMBL" id="MQY22719.1"/>
    </source>
</evidence>
<proteinExistence type="predicted"/>
<comment type="caution">
    <text evidence="2">The sequence shown here is derived from an EMBL/GenBank/DDBJ whole genome shotgun (WGS) entry which is preliminary data.</text>
</comment>
<name>A0A7K0DAS9_9NOCA</name>
<protein>
    <submittedName>
        <fullName evidence="2">Putative PhzA/B-like protein</fullName>
    </submittedName>
</protein>
<dbReference type="InterPro" id="IPR032710">
    <property type="entry name" value="NTF2-like_dom_sf"/>
</dbReference>
<evidence type="ECO:0000313" key="3">
    <source>
        <dbReference type="Proteomes" id="UP000438448"/>
    </source>
</evidence>
<dbReference type="SUPFAM" id="SSF54427">
    <property type="entry name" value="NTF2-like"/>
    <property type="match status" value="1"/>
</dbReference>
<evidence type="ECO:0000259" key="1">
    <source>
        <dbReference type="Pfam" id="PF12680"/>
    </source>
</evidence>
<dbReference type="AlphaFoldDB" id="A0A7K0DAS9"/>